<keyword evidence="1" id="KW-1133">Transmembrane helix</keyword>
<evidence type="ECO:0000313" key="2">
    <source>
        <dbReference type="EMBL" id="KRO16647.1"/>
    </source>
</evidence>
<feature type="transmembrane region" description="Helical" evidence="1">
    <location>
        <begin position="7"/>
        <end position="27"/>
    </location>
</feature>
<protein>
    <submittedName>
        <fullName evidence="2">Uncharacterized protein</fullName>
    </submittedName>
</protein>
<sequence length="60" mass="6998">MINWRQFWFIFVVMLVVGGLEETWRAYAVPLPQRLVLLFLSVVLAGLVAYVRDNKTNKTD</sequence>
<evidence type="ECO:0000256" key="1">
    <source>
        <dbReference type="SAM" id="Phobius"/>
    </source>
</evidence>
<keyword evidence="3" id="KW-1185">Reference proteome</keyword>
<evidence type="ECO:0000313" key="3">
    <source>
        <dbReference type="Proteomes" id="UP000050969"/>
    </source>
</evidence>
<proteinExistence type="predicted"/>
<accession>A0A0R2MST2</accession>
<dbReference type="AlphaFoldDB" id="A0A0R2MST2"/>
<keyword evidence="1" id="KW-0472">Membrane</keyword>
<comment type="caution">
    <text evidence="2">The sequence shown here is derived from an EMBL/GenBank/DDBJ whole genome shotgun (WGS) entry which is preliminary data.</text>
</comment>
<keyword evidence="1" id="KW-0812">Transmembrane</keyword>
<dbReference type="Proteomes" id="UP000050969">
    <property type="component" value="Unassembled WGS sequence"/>
</dbReference>
<feature type="transmembrane region" description="Helical" evidence="1">
    <location>
        <begin position="33"/>
        <end position="51"/>
    </location>
</feature>
<organism evidence="2 3">
    <name type="scientific">Lacticaseibacillus saniviri JCM 17471 = DSM 24301</name>
    <dbReference type="NCBI Taxonomy" id="1293598"/>
    <lineage>
        <taxon>Bacteria</taxon>
        <taxon>Bacillati</taxon>
        <taxon>Bacillota</taxon>
        <taxon>Bacilli</taxon>
        <taxon>Lactobacillales</taxon>
        <taxon>Lactobacillaceae</taxon>
        <taxon>Lacticaseibacillus</taxon>
    </lineage>
</organism>
<dbReference type="EMBL" id="JQCE01000034">
    <property type="protein sequence ID" value="KRO16647.1"/>
    <property type="molecule type" value="Genomic_DNA"/>
</dbReference>
<name>A0A0R2MST2_9LACO</name>
<reference evidence="2 3" key="1">
    <citation type="journal article" date="2015" name="Genome Announc.">
        <title>Expanding the biotechnology potential of lactobacilli through comparative genomics of 213 strains and associated genera.</title>
        <authorList>
            <person name="Sun Z."/>
            <person name="Harris H.M."/>
            <person name="McCann A."/>
            <person name="Guo C."/>
            <person name="Argimon S."/>
            <person name="Zhang W."/>
            <person name="Yang X."/>
            <person name="Jeffery I.B."/>
            <person name="Cooney J.C."/>
            <person name="Kagawa T.F."/>
            <person name="Liu W."/>
            <person name="Song Y."/>
            <person name="Salvetti E."/>
            <person name="Wrobel A."/>
            <person name="Rasinkangas P."/>
            <person name="Parkhill J."/>
            <person name="Rea M.C."/>
            <person name="O'Sullivan O."/>
            <person name="Ritari J."/>
            <person name="Douillard F.P."/>
            <person name="Paul Ross R."/>
            <person name="Yang R."/>
            <person name="Briner A.E."/>
            <person name="Felis G.E."/>
            <person name="de Vos W.M."/>
            <person name="Barrangou R."/>
            <person name="Klaenhammer T.R."/>
            <person name="Caufield P.W."/>
            <person name="Cui Y."/>
            <person name="Zhang H."/>
            <person name="O'Toole P.W."/>
        </authorList>
    </citation>
    <scope>NUCLEOTIDE SEQUENCE [LARGE SCALE GENOMIC DNA]</scope>
    <source>
        <strain evidence="2 3">DSM 24301</strain>
    </source>
</reference>
<dbReference type="STRING" id="1293598.IV56_GL000920"/>
<dbReference type="PATRIC" id="fig|1293598.4.peg.969"/>
<gene>
    <name evidence="2" type="ORF">IV56_GL000920</name>
</gene>
<dbReference type="RefSeq" id="WP_056992887.1">
    <property type="nucleotide sequence ID" value="NZ_JQCE01000034.1"/>
</dbReference>